<comment type="caution">
    <text evidence="12">The sequence shown here is derived from an EMBL/GenBank/DDBJ whole genome shotgun (WGS) entry which is preliminary data.</text>
</comment>
<dbReference type="GO" id="GO:0005730">
    <property type="term" value="C:nucleolus"/>
    <property type="evidence" value="ECO:0007669"/>
    <property type="project" value="UniProtKB-SubCell"/>
</dbReference>
<evidence type="ECO:0000256" key="8">
    <source>
        <dbReference type="SAM" id="MobiDB-lite"/>
    </source>
</evidence>
<dbReference type="PANTHER" id="PTHR10925:SF5">
    <property type="entry name" value="RNA CYTIDINE ACETYLTRANSFERASE"/>
    <property type="match status" value="1"/>
</dbReference>
<dbReference type="GO" id="GO:1990883">
    <property type="term" value="F:18S rRNA cytidine N-acetyltransferase activity"/>
    <property type="evidence" value="ECO:0007669"/>
    <property type="project" value="TreeGrafter"/>
</dbReference>
<comment type="subcellular location">
    <subcellularLocation>
        <location evidence="1">Nucleus</location>
        <location evidence="1">Nucleolus</location>
    </subcellularLocation>
</comment>
<dbReference type="InterPro" id="IPR000182">
    <property type="entry name" value="GNAT_dom"/>
</dbReference>
<dbReference type="InterPro" id="IPR032672">
    <property type="entry name" value="TmcA/NAT10/Kre33"/>
</dbReference>
<dbReference type="GO" id="GO:0000049">
    <property type="term" value="F:tRNA binding"/>
    <property type="evidence" value="ECO:0007669"/>
    <property type="project" value="TreeGrafter"/>
</dbReference>
<dbReference type="GO" id="GO:0005524">
    <property type="term" value="F:ATP binding"/>
    <property type="evidence" value="ECO:0007669"/>
    <property type="project" value="UniProtKB-KW"/>
</dbReference>
<evidence type="ECO:0000256" key="1">
    <source>
        <dbReference type="ARBA" id="ARBA00004604"/>
    </source>
</evidence>
<gene>
    <name evidence="12" type="ORF">RIF29_25801</name>
</gene>
<dbReference type="InterPro" id="IPR027417">
    <property type="entry name" value="P-loop_NTPase"/>
</dbReference>
<dbReference type="Gene3D" id="3.40.50.300">
    <property type="entry name" value="P-loop containing nucleotide triphosphate hydrolases"/>
    <property type="match status" value="1"/>
</dbReference>
<organism evidence="12 13">
    <name type="scientific">Crotalaria pallida</name>
    <name type="common">Smooth rattlebox</name>
    <name type="synonym">Crotalaria striata</name>
    <dbReference type="NCBI Taxonomy" id="3830"/>
    <lineage>
        <taxon>Eukaryota</taxon>
        <taxon>Viridiplantae</taxon>
        <taxon>Streptophyta</taxon>
        <taxon>Embryophyta</taxon>
        <taxon>Tracheophyta</taxon>
        <taxon>Spermatophyta</taxon>
        <taxon>Magnoliopsida</taxon>
        <taxon>eudicotyledons</taxon>
        <taxon>Gunneridae</taxon>
        <taxon>Pentapetalae</taxon>
        <taxon>rosids</taxon>
        <taxon>fabids</taxon>
        <taxon>Fabales</taxon>
        <taxon>Fabaceae</taxon>
        <taxon>Papilionoideae</taxon>
        <taxon>50 kb inversion clade</taxon>
        <taxon>genistoids sensu lato</taxon>
        <taxon>core genistoids</taxon>
        <taxon>Crotalarieae</taxon>
        <taxon>Crotalaria</taxon>
    </lineage>
</organism>
<keyword evidence="2" id="KW-0698">rRNA processing</keyword>
<dbReference type="InterPro" id="IPR007807">
    <property type="entry name" value="TcmA/NAT10_helicase"/>
</dbReference>
<dbReference type="GO" id="GO:1904812">
    <property type="term" value="P:rRNA acetylation involved in maturation of SSU-rRNA"/>
    <property type="evidence" value="ECO:0007669"/>
    <property type="project" value="TreeGrafter"/>
</dbReference>
<feature type="compositionally biased region" description="Low complexity" evidence="8">
    <location>
        <begin position="498"/>
        <end position="517"/>
    </location>
</feature>
<feature type="domain" description="Possible tRNA binding" evidence="11">
    <location>
        <begin position="555"/>
        <end position="651"/>
    </location>
</feature>
<evidence type="ECO:0000256" key="7">
    <source>
        <dbReference type="ARBA" id="ARBA00023315"/>
    </source>
</evidence>
<reference evidence="12 13" key="1">
    <citation type="submission" date="2024-01" db="EMBL/GenBank/DDBJ databases">
        <title>The genomes of 5 underutilized Papilionoideae crops provide insights into root nodulation and disease resistanc.</title>
        <authorList>
            <person name="Yuan L."/>
        </authorList>
    </citation>
    <scope>NUCLEOTIDE SEQUENCE [LARGE SCALE GENOMIC DNA]</scope>
    <source>
        <strain evidence="12">ZHUSHIDOU_FW_LH</strain>
        <tissue evidence="12">Leaf</tissue>
    </source>
</reference>
<keyword evidence="3" id="KW-0808">Transferase</keyword>
<dbReference type="Pfam" id="PF13725">
    <property type="entry name" value="tRNA_bind_2"/>
    <property type="match status" value="1"/>
</dbReference>
<sequence>MEHIDFDVVKSANAEFKGATVRINIYKHRRQTVQYILPHEHEKLSQAELLVVDEAAGIPLQLVKSLLGPYLVFLSSTVNGYEGTGRSLSLKLLQQLEEQSRVPAKSTKGSVSGFLFEKIELSESIRYDSGDPIEIWLNALLCLDVSNAIPILSRLPPPSECDLYYVNRDTLFSYHKDSEIFLQRMMALYVASHYKNSPNDLQLMADAPAHHLFVLLGPVDESKNQLPDIMCVIQISTVRDSIVHDSTVRDFYYAVEKDEAITPEKKEAQSQVCLEGKISRVSAMKSLNKSLKPFGDQIPWKFSEQFRDLDFPSLSGGRIVRIATHPSAMRLGYGSQAVELLIRYYEGQLTPLSDIVVEEEMQTLPIRVTEAAKNVSLLEENVKPRADLPHLLVHLRERRPEKLHYIGVSFGLTLDLFNFWRKLKFAPFYIGQNPYSTQPQQPSPASFQPSPHFVQPAASYQTQQSATPLVPQSQGQLATTDADSSNECDDSNSRKPRNNSSNKSRNNRSINSVPSVLPPSLHSNACLPSSASPTISLLNSSSNTSSDLPPVQPTNGQLELTRKIILSQLFKAMRTFYNYLNGRASKEIESNMPRLKKIVMEPHSVSVDEDLNNAAKQVKVDDMKSKAEAPITPEVREHYARRDRDIDFGNALKKNGGKIPKDGVVCLESSRNGVKPGKEKLSYKSDKKWSKDNHNNKLSKRKRKMLTNVRRGEEKVSVILLPSAVGLMGCSRGRSLGDGSFGFPRYILLVEIDYCLALQMNSGGLHL</sequence>
<evidence type="ECO:0000259" key="10">
    <source>
        <dbReference type="Pfam" id="PF13718"/>
    </source>
</evidence>
<dbReference type="Proteomes" id="UP001372338">
    <property type="component" value="Unassembled WGS sequence"/>
</dbReference>
<dbReference type="InterPro" id="IPR027992">
    <property type="entry name" value="tRNA_bind_dom"/>
</dbReference>
<dbReference type="PANTHER" id="PTHR10925">
    <property type="entry name" value="N-ACETYLTRANSFERASE 10"/>
    <property type="match status" value="1"/>
</dbReference>
<keyword evidence="4" id="KW-0819">tRNA processing</keyword>
<accession>A0AAN9EP85</accession>
<feature type="domain" description="N-acetyltransferase" evidence="10">
    <location>
        <begin position="184"/>
        <end position="237"/>
    </location>
</feature>
<dbReference type="EMBL" id="JAYWIO010000005">
    <property type="protein sequence ID" value="KAK7260060.1"/>
    <property type="molecule type" value="Genomic_DNA"/>
</dbReference>
<dbReference type="Pfam" id="PF13718">
    <property type="entry name" value="GNAT_acetyltr_2"/>
    <property type="match status" value="2"/>
</dbReference>
<dbReference type="Pfam" id="PF05127">
    <property type="entry name" value="NAT10_TcmA_helicase"/>
    <property type="match status" value="1"/>
</dbReference>
<feature type="compositionally biased region" description="Polar residues" evidence="8">
    <location>
        <begin position="458"/>
        <end position="483"/>
    </location>
</feature>
<evidence type="ECO:0000256" key="2">
    <source>
        <dbReference type="ARBA" id="ARBA00022552"/>
    </source>
</evidence>
<evidence type="ECO:0000256" key="3">
    <source>
        <dbReference type="ARBA" id="ARBA00022679"/>
    </source>
</evidence>
<dbReference type="Gene3D" id="3.40.630.30">
    <property type="match status" value="1"/>
</dbReference>
<keyword evidence="7" id="KW-0012">Acyltransferase</keyword>
<protein>
    <recommendedName>
        <fullName evidence="14">RNA cytidine acetyltransferase</fullName>
    </recommendedName>
</protein>
<dbReference type="GO" id="GO:0030686">
    <property type="term" value="C:90S preribosome"/>
    <property type="evidence" value="ECO:0007669"/>
    <property type="project" value="TreeGrafter"/>
</dbReference>
<evidence type="ECO:0000256" key="6">
    <source>
        <dbReference type="ARBA" id="ARBA00022840"/>
    </source>
</evidence>
<keyword evidence="5" id="KW-0547">Nucleotide-binding</keyword>
<keyword evidence="6" id="KW-0067">ATP-binding</keyword>
<evidence type="ECO:0008006" key="14">
    <source>
        <dbReference type="Google" id="ProtNLM"/>
    </source>
</evidence>
<evidence type="ECO:0000256" key="5">
    <source>
        <dbReference type="ARBA" id="ARBA00022741"/>
    </source>
</evidence>
<keyword evidence="13" id="KW-1185">Reference proteome</keyword>
<evidence type="ECO:0000313" key="13">
    <source>
        <dbReference type="Proteomes" id="UP001372338"/>
    </source>
</evidence>
<feature type="region of interest" description="Disordered" evidence="8">
    <location>
        <begin position="458"/>
        <end position="517"/>
    </location>
</feature>
<evidence type="ECO:0000313" key="12">
    <source>
        <dbReference type="EMBL" id="KAK7260060.1"/>
    </source>
</evidence>
<evidence type="ECO:0000259" key="11">
    <source>
        <dbReference type="Pfam" id="PF13725"/>
    </source>
</evidence>
<feature type="domain" description="TcmA/NAT10 helicase" evidence="9">
    <location>
        <begin position="21"/>
        <end position="144"/>
    </location>
</feature>
<evidence type="ECO:0000259" key="9">
    <source>
        <dbReference type="Pfam" id="PF05127"/>
    </source>
</evidence>
<dbReference type="AlphaFoldDB" id="A0AAN9EP85"/>
<dbReference type="GO" id="GO:0008033">
    <property type="term" value="P:tRNA processing"/>
    <property type="evidence" value="ECO:0007669"/>
    <property type="project" value="UniProtKB-KW"/>
</dbReference>
<proteinExistence type="predicted"/>
<feature type="domain" description="N-acetyltransferase" evidence="10">
    <location>
        <begin position="270"/>
        <end position="434"/>
    </location>
</feature>
<name>A0AAN9EP85_CROPI</name>
<evidence type="ECO:0000256" key="4">
    <source>
        <dbReference type="ARBA" id="ARBA00022694"/>
    </source>
</evidence>